<dbReference type="Pfam" id="PF04603">
    <property type="entry name" value="Mog1"/>
    <property type="match status" value="1"/>
</dbReference>
<dbReference type="PANTHER" id="PTHR15837">
    <property type="entry name" value="RAN GUANINE NUCLEOTIDE RELEASE FACTOR"/>
    <property type="match status" value="1"/>
</dbReference>
<dbReference type="SUPFAM" id="SSF55724">
    <property type="entry name" value="Mog1p/PsbP-like"/>
    <property type="match status" value="1"/>
</dbReference>
<dbReference type="Proteomes" id="UP001439008">
    <property type="component" value="Unassembled WGS sequence"/>
</dbReference>
<keyword evidence="3" id="KW-0653">Protein transport</keyword>
<keyword evidence="2" id="KW-0813">Transport</keyword>
<evidence type="ECO:0000256" key="1">
    <source>
        <dbReference type="ARBA" id="ARBA00010307"/>
    </source>
</evidence>
<gene>
    <name evidence="4" type="ORF">MHBO_002856</name>
</gene>
<dbReference type="Gene3D" id="3.40.1000.10">
    <property type="entry name" value="Mog1/PsbP, alpha/beta/alpha sandwich"/>
    <property type="match status" value="1"/>
</dbReference>
<reference evidence="4 5" key="1">
    <citation type="journal article" date="2024" name="BMC Biol.">
        <title>Comparative genomics of Ascetosporea gives new insight into the evolutionary basis for animal parasitism in Rhizaria.</title>
        <authorList>
            <person name="Hiltunen Thoren M."/>
            <person name="Onut-Brannstrom I."/>
            <person name="Alfjorden A."/>
            <person name="Peckova H."/>
            <person name="Swords F."/>
            <person name="Hooper C."/>
            <person name="Holzer A.S."/>
            <person name="Bass D."/>
            <person name="Burki F."/>
        </authorList>
    </citation>
    <scope>NUCLEOTIDE SEQUENCE [LARGE SCALE GENOMIC DNA]</scope>
    <source>
        <strain evidence="4">20-A016</strain>
    </source>
</reference>
<dbReference type="PANTHER" id="PTHR15837:SF0">
    <property type="entry name" value="RAN GUANINE NUCLEOTIDE RELEASE FACTOR"/>
    <property type="match status" value="1"/>
</dbReference>
<proteinExistence type="inferred from homology"/>
<evidence type="ECO:0000256" key="2">
    <source>
        <dbReference type="ARBA" id="ARBA00022448"/>
    </source>
</evidence>
<sequence length="167" mass="19396">MFIFGGYAECAIPPNFSDLSKFRDVPDNQEIFHNTETDEAIIIEFLEYQKIDDLESAQFHFEEITKENRSDYFRILDISNHNEEQISPFLRQHSNFVSSCSGEQKMLRNGRVCEVFIKLFVVRVKKVATDIVISVNGPISEKESCADVLNDVVSEFRVRDWDLFKSV</sequence>
<evidence type="ECO:0000313" key="5">
    <source>
        <dbReference type="Proteomes" id="UP001439008"/>
    </source>
</evidence>
<dbReference type="EMBL" id="JBDODL010001236">
    <property type="protein sequence ID" value="MES1921314.1"/>
    <property type="molecule type" value="Genomic_DNA"/>
</dbReference>
<accession>A0ABV2APC1</accession>
<keyword evidence="5" id="KW-1185">Reference proteome</keyword>
<evidence type="ECO:0000313" key="4">
    <source>
        <dbReference type="EMBL" id="MES1921314.1"/>
    </source>
</evidence>
<dbReference type="InterPro" id="IPR007681">
    <property type="entry name" value="Mog1"/>
</dbReference>
<evidence type="ECO:0000256" key="3">
    <source>
        <dbReference type="ARBA" id="ARBA00022927"/>
    </source>
</evidence>
<name>A0ABV2APC1_9EUKA</name>
<dbReference type="InterPro" id="IPR016123">
    <property type="entry name" value="Mog1/PsbP_a/b/a-sand"/>
</dbReference>
<comment type="similarity">
    <text evidence="1">Belongs to the MOG1 family.</text>
</comment>
<comment type="caution">
    <text evidence="4">The sequence shown here is derived from an EMBL/GenBank/DDBJ whole genome shotgun (WGS) entry which is preliminary data.</text>
</comment>
<organism evidence="4 5">
    <name type="scientific">Bonamia ostreae</name>
    <dbReference type="NCBI Taxonomy" id="126728"/>
    <lineage>
        <taxon>Eukaryota</taxon>
        <taxon>Sar</taxon>
        <taxon>Rhizaria</taxon>
        <taxon>Endomyxa</taxon>
        <taxon>Ascetosporea</taxon>
        <taxon>Haplosporida</taxon>
        <taxon>Bonamia</taxon>
    </lineage>
</organism>
<evidence type="ECO:0008006" key="6">
    <source>
        <dbReference type="Google" id="ProtNLM"/>
    </source>
</evidence>
<protein>
    <recommendedName>
        <fullName evidence="6">Mog1p/PsbP-like protein</fullName>
    </recommendedName>
</protein>